<gene>
    <name evidence="2" type="ORF">GCM10010178_25430</name>
</gene>
<reference evidence="3" key="1">
    <citation type="journal article" date="2019" name="Int. J. Syst. Evol. Microbiol.">
        <title>The Global Catalogue of Microorganisms (GCM) 10K type strain sequencing project: providing services to taxonomists for standard genome sequencing and annotation.</title>
        <authorList>
            <consortium name="The Broad Institute Genomics Platform"/>
            <consortium name="The Broad Institute Genome Sequencing Center for Infectious Disease"/>
            <person name="Wu L."/>
            <person name="Ma J."/>
        </authorList>
    </citation>
    <scope>NUCLEOTIDE SEQUENCE [LARGE SCALE GENOMIC DNA]</scope>
    <source>
        <strain evidence="3">JCM 3296</strain>
    </source>
</reference>
<dbReference type="EMBL" id="BMRE01000008">
    <property type="protein sequence ID" value="GGU32185.1"/>
    <property type="molecule type" value="Genomic_DNA"/>
</dbReference>
<dbReference type="InterPro" id="IPR011990">
    <property type="entry name" value="TPR-like_helical_dom_sf"/>
</dbReference>
<sequence length="116" mass="12764">MRFDDLLARDVEELHQEVAAISSEATVMHALDGPGRVEMPQSTADEGGSWSRDWPASELSACRERAELGDARSARRLAELLEFTDQHTEAGAWWHRAAALGDQDAVAYLAEVGNRT</sequence>
<keyword evidence="3" id="KW-1185">Reference proteome</keyword>
<evidence type="ECO:0000313" key="3">
    <source>
        <dbReference type="Proteomes" id="UP000649573"/>
    </source>
</evidence>
<comment type="caution">
    <text evidence="2">The sequence shown here is derived from an EMBL/GenBank/DDBJ whole genome shotgun (WGS) entry which is preliminary data.</text>
</comment>
<dbReference type="SUPFAM" id="SSF81901">
    <property type="entry name" value="HCP-like"/>
    <property type="match status" value="1"/>
</dbReference>
<dbReference type="RefSeq" id="WP_189253838.1">
    <property type="nucleotide sequence ID" value="NZ_BMRE01000008.1"/>
</dbReference>
<evidence type="ECO:0000313" key="2">
    <source>
        <dbReference type="EMBL" id="GGU32185.1"/>
    </source>
</evidence>
<accession>A0ABQ2UG64</accession>
<dbReference type="Proteomes" id="UP000649573">
    <property type="component" value="Unassembled WGS sequence"/>
</dbReference>
<dbReference type="Gene3D" id="1.25.40.10">
    <property type="entry name" value="Tetratricopeptide repeat domain"/>
    <property type="match status" value="1"/>
</dbReference>
<evidence type="ECO:0000256" key="1">
    <source>
        <dbReference type="SAM" id="MobiDB-lite"/>
    </source>
</evidence>
<feature type="region of interest" description="Disordered" evidence="1">
    <location>
        <begin position="33"/>
        <end position="54"/>
    </location>
</feature>
<protein>
    <submittedName>
        <fullName evidence="2">Uncharacterized protein</fullName>
    </submittedName>
</protein>
<name>A0ABQ2UG64_9PSEU</name>
<organism evidence="2 3">
    <name type="scientific">Lentzea flava</name>
    <dbReference type="NCBI Taxonomy" id="103732"/>
    <lineage>
        <taxon>Bacteria</taxon>
        <taxon>Bacillati</taxon>
        <taxon>Actinomycetota</taxon>
        <taxon>Actinomycetes</taxon>
        <taxon>Pseudonocardiales</taxon>
        <taxon>Pseudonocardiaceae</taxon>
        <taxon>Lentzea</taxon>
    </lineage>
</organism>
<proteinExistence type="predicted"/>